<dbReference type="RefSeq" id="XP_041404199.1">
    <property type="nucleotide sequence ID" value="XM_041548265.1"/>
</dbReference>
<feature type="compositionally biased region" description="Low complexity" evidence="1">
    <location>
        <begin position="310"/>
        <end position="335"/>
    </location>
</feature>
<evidence type="ECO:0000313" key="3">
    <source>
        <dbReference type="Proteomes" id="UP000644660"/>
    </source>
</evidence>
<proteinExistence type="predicted"/>
<feature type="region of interest" description="Disordered" evidence="1">
    <location>
        <begin position="448"/>
        <end position="467"/>
    </location>
</feature>
<reference evidence="2 3" key="1">
    <citation type="submission" date="2020-05" db="EMBL/GenBank/DDBJ databases">
        <authorList>
            <person name="Casaregola S."/>
            <person name="Devillers H."/>
            <person name="Grondin C."/>
        </authorList>
    </citation>
    <scope>NUCLEOTIDE SEQUENCE [LARGE SCALE GENOMIC DNA]</scope>
    <source>
        <strain evidence="2 3">CLIB 1767</strain>
    </source>
</reference>
<accession>A0A8H2ZFB2</accession>
<feature type="compositionally biased region" description="Low complexity" evidence="1">
    <location>
        <begin position="345"/>
        <end position="358"/>
    </location>
</feature>
<dbReference type="EMBL" id="CAEFZW010000001">
    <property type="protein sequence ID" value="CAB4252160.1"/>
    <property type="molecule type" value="Genomic_DNA"/>
</dbReference>
<dbReference type="GeneID" id="64855284"/>
<comment type="caution">
    <text evidence="2">The sequence shown here is derived from an EMBL/GenBank/DDBJ whole genome shotgun (WGS) entry which is preliminary data.</text>
</comment>
<organism evidence="2 3">
    <name type="scientific">Maudiozyma barnettii</name>
    <dbReference type="NCBI Taxonomy" id="61262"/>
    <lineage>
        <taxon>Eukaryota</taxon>
        <taxon>Fungi</taxon>
        <taxon>Dikarya</taxon>
        <taxon>Ascomycota</taxon>
        <taxon>Saccharomycotina</taxon>
        <taxon>Saccharomycetes</taxon>
        <taxon>Saccharomycetales</taxon>
        <taxon>Saccharomycetaceae</taxon>
        <taxon>Maudiozyma</taxon>
    </lineage>
</organism>
<evidence type="ECO:0000313" key="2">
    <source>
        <dbReference type="EMBL" id="CAB4252160.1"/>
    </source>
</evidence>
<evidence type="ECO:0000256" key="1">
    <source>
        <dbReference type="SAM" id="MobiDB-lite"/>
    </source>
</evidence>
<keyword evidence="3" id="KW-1185">Reference proteome</keyword>
<feature type="compositionally biased region" description="Basic and acidic residues" evidence="1">
    <location>
        <begin position="295"/>
        <end position="309"/>
    </location>
</feature>
<protein>
    <submittedName>
        <fullName evidence="2">Uncharacterized protein</fullName>
    </submittedName>
</protein>
<gene>
    <name evidence="2" type="ORF">KABA2_01S07392</name>
</gene>
<dbReference type="OrthoDB" id="4070079at2759"/>
<dbReference type="AlphaFoldDB" id="A0A8H2ZFB2"/>
<feature type="region of interest" description="Disordered" evidence="1">
    <location>
        <begin position="276"/>
        <end position="362"/>
    </location>
</feature>
<feature type="compositionally biased region" description="Basic and acidic residues" evidence="1">
    <location>
        <begin position="457"/>
        <end position="467"/>
    </location>
</feature>
<name>A0A8H2ZFB2_9SACH</name>
<sequence>MNDTEKININCIVKESLNSHIYGFLSNTISIETAKTFLQETIESKKNNTGNKNNNCCIPLNCELQNNMIQKTNLLEQWQKFWYLLNNTNNTDNNTHLDERSTLRGFNPNITSLQQRSQLDLLPIMATSLENETNISDTNIDTNNIVLQNAIHSHKINNDIPISRKPTSNEIISLPTVEDIKVITKSRSQSNPRSKSQVALSTNDNTIKFENVSFANAIESNFEGSISSHYFPSSIPKVTKKISKPTKSKKSSKFSSPFIGSFQTTGWVKQYADNTTNKLTRKKSNKKNTPTSLESHSRKLEFSTKRENSQRSNSVCSNCSSTTAPSVSSLSSSSKSKPKSKKYNSKSPIANNNNNNHNPKVITTPQVDSLLDSTTIDLTEMTNSNPTINFIQETNNYQHLYAGYQDHASNSDEHSFMETLLHDTLPFDEHIFTAINFDQFSVQSSNSEVGLNSMSHRKSDSSRVSSE</sequence>
<dbReference type="Proteomes" id="UP000644660">
    <property type="component" value="Unassembled WGS sequence"/>
</dbReference>